<keyword evidence="2" id="KW-1185">Reference proteome</keyword>
<sequence length="125" mass="14157">MMTAAELRTFGMHELIFPFSAFSASSAQGSWRAVEELEALIKYYFLVAGKVDVVWGNEEAKHMGYFKNDVRTAHDLYVDAPLGKSPTGYHFNRDRAANEHLKASWHLSTSPKACSNRRTQFKSQP</sequence>
<reference evidence="1" key="1">
    <citation type="journal article" date="2020" name="Stud. Mycol.">
        <title>101 Dothideomycetes genomes: a test case for predicting lifestyles and emergence of pathogens.</title>
        <authorList>
            <person name="Haridas S."/>
            <person name="Albert R."/>
            <person name="Binder M."/>
            <person name="Bloem J."/>
            <person name="Labutti K."/>
            <person name="Salamov A."/>
            <person name="Andreopoulos B."/>
            <person name="Baker S."/>
            <person name="Barry K."/>
            <person name="Bills G."/>
            <person name="Bluhm B."/>
            <person name="Cannon C."/>
            <person name="Castanera R."/>
            <person name="Culley D."/>
            <person name="Daum C."/>
            <person name="Ezra D."/>
            <person name="Gonzalez J."/>
            <person name="Henrissat B."/>
            <person name="Kuo A."/>
            <person name="Liang C."/>
            <person name="Lipzen A."/>
            <person name="Lutzoni F."/>
            <person name="Magnuson J."/>
            <person name="Mondo S."/>
            <person name="Nolan M."/>
            <person name="Ohm R."/>
            <person name="Pangilinan J."/>
            <person name="Park H.-J."/>
            <person name="Ramirez L."/>
            <person name="Alfaro M."/>
            <person name="Sun H."/>
            <person name="Tritt A."/>
            <person name="Yoshinaga Y."/>
            <person name="Zwiers L.-H."/>
            <person name="Turgeon B."/>
            <person name="Goodwin S."/>
            <person name="Spatafora J."/>
            <person name="Crous P."/>
            <person name="Grigoriev I."/>
        </authorList>
    </citation>
    <scope>NUCLEOTIDE SEQUENCE</scope>
    <source>
        <strain evidence="1">CBS 119925</strain>
    </source>
</reference>
<evidence type="ECO:0000313" key="1">
    <source>
        <dbReference type="EMBL" id="KAF2750146.1"/>
    </source>
</evidence>
<accession>A0A6A6VK08</accession>
<evidence type="ECO:0000313" key="2">
    <source>
        <dbReference type="Proteomes" id="UP000799440"/>
    </source>
</evidence>
<gene>
    <name evidence="1" type="ORF">M011DRAFT_231416</name>
</gene>
<proteinExistence type="predicted"/>
<protein>
    <submittedName>
        <fullName evidence="1">Uncharacterized protein</fullName>
    </submittedName>
</protein>
<dbReference type="EMBL" id="MU006564">
    <property type="protein sequence ID" value="KAF2750146.1"/>
    <property type="molecule type" value="Genomic_DNA"/>
</dbReference>
<dbReference type="AlphaFoldDB" id="A0A6A6VK08"/>
<name>A0A6A6VK08_9PLEO</name>
<dbReference type="Proteomes" id="UP000799440">
    <property type="component" value="Unassembled WGS sequence"/>
</dbReference>
<organism evidence="1 2">
    <name type="scientific">Sporormia fimetaria CBS 119925</name>
    <dbReference type="NCBI Taxonomy" id="1340428"/>
    <lineage>
        <taxon>Eukaryota</taxon>
        <taxon>Fungi</taxon>
        <taxon>Dikarya</taxon>
        <taxon>Ascomycota</taxon>
        <taxon>Pezizomycotina</taxon>
        <taxon>Dothideomycetes</taxon>
        <taxon>Pleosporomycetidae</taxon>
        <taxon>Pleosporales</taxon>
        <taxon>Sporormiaceae</taxon>
        <taxon>Sporormia</taxon>
    </lineage>
</organism>